<evidence type="ECO:0000256" key="4">
    <source>
        <dbReference type="ARBA" id="ARBA00022691"/>
    </source>
</evidence>
<evidence type="ECO:0000256" key="1">
    <source>
        <dbReference type="ARBA" id="ARBA00011975"/>
    </source>
</evidence>
<dbReference type="EC" id="2.1.1.37" evidence="1"/>
<keyword evidence="10" id="KW-1185">Reference proteome</keyword>
<dbReference type="Pfam" id="PF00145">
    <property type="entry name" value="DNA_methylase"/>
    <property type="match status" value="1"/>
</dbReference>
<protein>
    <recommendedName>
        <fullName evidence="1">DNA (cytosine-5-)-methyltransferase</fullName>
        <ecNumber evidence="1">2.1.1.37</ecNumber>
    </recommendedName>
</protein>
<keyword evidence="4 7" id="KW-0949">S-adenosyl-L-methionine</keyword>
<dbReference type="PANTHER" id="PTHR10629">
    <property type="entry name" value="CYTOSINE-SPECIFIC METHYLTRANSFERASE"/>
    <property type="match status" value="1"/>
</dbReference>
<comment type="catalytic activity">
    <reaction evidence="6">
        <text>a 2'-deoxycytidine in DNA + S-adenosyl-L-methionine = a 5-methyl-2'-deoxycytidine in DNA + S-adenosyl-L-homocysteine + H(+)</text>
        <dbReference type="Rhea" id="RHEA:13681"/>
        <dbReference type="Rhea" id="RHEA-COMP:11369"/>
        <dbReference type="Rhea" id="RHEA-COMP:11370"/>
        <dbReference type="ChEBI" id="CHEBI:15378"/>
        <dbReference type="ChEBI" id="CHEBI:57856"/>
        <dbReference type="ChEBI" id="CHEBI:59789"/>
        <dbReference type="ChEBI" id="CHEBI:85452"/>
        <dbReference type="ChEBI" id="CHEBI:85454"/>
        <dbReference type="EC" id="2.1.1.37"/>
    </reaction>
</comment>
<evidence type="ECO:0000256" key="6">
    <source>
        <dbReference type="ARBA" id="ARBA00047422"/>
    </source>
</evidence>
<comment type="similarity">
    <text evidence="7 8">Belongs to the class I-like SAM-binding methyltransferase superfamily. C5-methyltransferase family.</text>
</comment>
<dbReference type="PRINTS" id="PR00105">
    <property type="entry name" value="C5METTRFRASE"/>
</dbReference>
<dbReference type="RefSeq" id="WP_130023667.1">
    <property type="nucleotide sequence ID" value="NZ_SEWF01000053.1"/>
</dbReference>
<dbReference type="SUPFAM" id="SSF53335">
    <property type="entry name" value="S-adenosyl-L-methionine-dependent methyltransferases"/>
    <property type="match status" value="1"/>
</dbReference>
<keyword evidence="2 7" id="KW-0489">Methyltransferase</keyword>
<evidence type="ECO:0000313" key="9">
    <source>
        <dbReference type="EMBL" id="RYU93167.1"/>
    </source>
</evidence>
<keyword evidence="5" id="KW-0680">Restriction system</keyword>
<keyword evidence="3 7" id="KW-0808">Transferase</keyword>
<sequence length="353" mass="39930">MRLNAIDIFSGAGGLSVGALMAGINIKVAIESDEFAAESFKINHPKAEVICDDIAKVKLNKKYNDIFVLFGGPPCQGFSTSNSKTRNTDNTNNLLFYEYIKKVAEVKPLWFVFENVEGITSFEDGLVVETLKNEFGKLGYKTTEEVLIASDYGVPQNRNRFFMVGNRLGIEFKFPEKNDKKVTVEEALSDLPSLENGSNINQLPYKQTKASKYALMMRGDSKFATQNYVSRSNEYVIERYKRIPPGQNWRAIPNELMMNYTNTKNCHSGIYKRLNPNAPSVVIANYRKNMLIHPFEDRGLSVREAARLQSFPDNFIFKGSLSYQQQQIGNAVPPLLAKAIFKQIISQTKKNRI</sequence>
<dbReference type="Gene3D" id="3.40.50.150">
    <property type="entry name" value="Vaccinia Virus protein VP39"/>
    <property type="match status" value="1"/>
</dbReference>
<comment type="caution">
    <text evidence="9">The sequence shown here is derived from an EMBL/GenBank/DDBJ whole genome shotgun (WGS) entry which is preliminary data.</text>
</comment>
<dbReference type="GO" id="GO:0044027">
    <property type="term" value="P:negative regulation of gene expression via chromosomal CpG island methylation"/>
    <property type="evidence" value="ECO:0007669"/>
    <property type="project" value="TreeGrafter"/>
</dbReference>
<dbReference type="InterPro" id="IPR050390">
    <property type="entry name" value="C5-Methyltransferase"/>
</dbReference>
<dbReference type="InterPro" id="IPR001525">
    <property type="entry name" value="C5_MeTfrase"/>
</dbReference>
<dbReference type="NCBIfam" id="TIGR00675">
    <property type="entry name" value="dcm"/>
    <property type="match status" value="1"/>
</dbReference>
<dbReference type="GO" id="GO:0032259">
    <property type="term" value="P:methylation"/>
    <property type="evidence" value="ECO:0007669"/>
    <property type="project" value="UniProtKB-KW"/>
</dbReference>
<dbReference type="InterPro" id="IPR029063">
    <property type="entry name" value="SAM-dependent_MTases_sf"/>
</dbReference>
<evidence type="ECO:0000256" key="8">
    <source>
        <dbReference type="RuleBase" id="RU000416"/>
    </source>
</evidence>
<accession>A0A4Q5LUJ9</accession>
<proteinExistence type="inferred from homology"/>
<evidence type="ECO:0000256" key="2">
    <source>
        <dbReference type="ARBA" id="ARBA00022603"/>
    </source>
</evidence>
<dbReference type="GO" id="GO:0003886">
    <property type="term" value="F:DNA (cytosine-5-)-methyltransferase activity"/>
    <property type="evidence" value="ECO:0007669"/>
    <property type="project" value="UniProtKB-EC"/>
</dbReference>
<dbReference type="EMBL" id="SEWF01000053">
    <property type="protein sequence ID" value="RYU93167.1"/>
    <property type="molecule type" value="Genomic_DNA"/>
</dbReference>
<dbReference type="InterPro" id="IPR031303">
    <property type="entry name" value="C5_meth_CS"/>
</dbReference>
<evidence type="ECO:0000256" key="5">
    <source>
        <dbReference type="ARBA" id="ARBA00022747"/>
    </source>
</evidence>
<dbReference type="OrthoDB" id="32195at2"/>
<dbReference type="PROSITE" id="PS51679">
    <property type="entry name" value="SAM_MT_C5"/>
    <property type="match status" value="1"/>
</dbReference>
<dbReference type="AlphaFoldDB" id="A0A4Q5LUJ9"/>
<reference evidence="9 10" key="1">
    <citation type="submission" date="2019-02" db="EMBL/GenBank/DDBJ databases">
        <title>Bacterial novel species Emticicia sp. 17J42-9 isolated from soil.</title>
        <authorList>
            <person name="Jung H.-Y."/>
        </authorList>
    </citation>
    <scope>NUCLEOTIDE SEQUENCE [LARGE SCALE GENOMIC DNA]</scope>
    <source>
        <strain evidence="9 10">17J42-9</strain>
    </source>
</reference>
<gene>
    <name evidence="9" type="ORF">EWM59_23330</name>
</gene>
<feature type="active site" evidence="7">
    <location>
        <position position="75"/>
    </location>
</feature>
<dbReference type="PANTHER" id="PTHR10629:SF52">
    <property type="entry name" value="DNA (CYTOSINE-5)-METHYLTRANSFERASE 1"/>
    <property type="match status" value="1"/>
</dbReference>
<organism evidence="9 10">
    <name type="scientific">Emticicia agri</name>
    <dbReference type="NCBI Taxonomy" id="2492393"/>
    <lineage>
        <taxon>Bacteria</taxon>
        <taxon>Pseudomonadati</taxon>
        <taxon>Bacteroidota</taxon>
        <taxon>Cytophagia</taxon>
        <taxon>Cytophagales</taxon>
        <taxon>Leadbetterellaceae</taxon>
        <taxon>Emticicia</taxon>
    </lineage>
</organism>
<evidence type="ECO:0000256" key="7">
    <source>
        <dbReference type="PROSITE-ProRule" id="PRU01016"/>
    </source>
</evidence>
<name>A0A4Q5LUJ9_9BACT</name>
<dbReference type="Gene3D" id="3.90.120.10">
    <property type="entry name" value="DNA Methylase, subunit A, domain 2"/>
    <property type="match status" value="1"/>
</dbReference>
<evidence type="ECO:0000313" key="10">
    <source>
        <dbReference type="Proteomes" id="UP000293162"/>
    </source>
</evidence>
<evidence type="ECO:0000256" key="3">
    <source>
        <dbReference type="ARBA" id="ARBA00022679"/>
    </source>
</evidence>
<dbReference type="GO" id="GO:0003677">
    <property type="term" value="F:DNA binding"/>
    <property type="evidence" value="ECO:0007669"/>
    <property type="project" value="TreeGrafter"/>
</dbReference>
<dbReference type="PROSITE" id="PS00095">
    <property type="entry name" value="C5_MTASE_2"/>
    <property type="match status" value="1"/>
</dbReference>
<dbReference type="GO" id="GO:0009307">
    <property type="term" value="P:DNA restriction-modification system"/>
    <property type="evidence" value="ECO:0007669"/>
    <property type="project" value="UniProtKB-KW"/>
</dbReference>
<dbReference type="Proteomes" id="UP000293162">
    <property type="component" value="Unassembled WGS sequence"/>
</dbReference>